<sequence>MVVQECVLLIEDTILIVDDGFFLPFVLLCVR</sequence>
<organism evidence="1">
    <name type="scientific">Rhizophora mucronata</name>
    <name type="common">Asiatic mangrove</name>
    <dbReference type="NCBI Taxonomy" id="61149"/>
    <lineage>
        <taxon>Eukaryota</taxon>
        <taxon>Viridiplantae</taxon>
        <taxon>Streptophyta</taxon>
        <taxon>Embryophyta</taxon>
        <taxon>Tracheophyta</taxon>
        <taxon>Spermatophyta</taxon>
        <taxon>Magnoliopsida</taxon>
        <taxon>eudicotyledons</taxon>
        <taxon>Gunneridae</taxon>
        <taxon>Pentapetalae</taxon>
        <taxon>rosids</taxon>
        <taxon>fabids</taxon>
        <taxon>Malpighiales</taxon>
        <taxon>Rhizophoraceae</taxon>
        <taxon>Rhizophora</taxon>
    </lineage>
</organism>
<name>A0A2P2Q3I0_RHIMU</name>
<dbReference type="AlphaFoldDB" id="A0A2P2Q3I0"/>
<reference evidence="1" key="1">
    <citation type="submission" date="2018-02" db="EMBL/GenBank/DDBJ databases">
        <title>Rhizophora mucronata_Transcriptome.</title>
        <authorList>
            <person name="Meera S.P."/>
            <person name="Sreeshan A."/>
            <person name="Augustine A."/>
        </authorList>
    </citation>
    <scope>NUCLEOTIDE SEQUENCE</scope>
    <source>
        <tissue evidence="1">Leaf</tissue>
    </source>
</reference>
<accession>A0A2P2Q3I0</accession>
<dbReference type="EMBL" id="GGEC01081064">
    <property type="protein sequence ID" value="MBX61548.1"/>
    <property type="molecule type" value="Transcribed_RNA"/>
</dbReference>
<proteinExistence type="predicted"/>
<evidence type="ECO:0000313" key="1">
    <source>
        <dbReference type="EMBL" id="MBX61548.1"/>
    </source>
</evidence>
<protein>
    <submittedName>
        <fullName evidence="1">Uncharacterized protein</fullName>
    </submittedName>
</protein>